<name>A0ABQ5YHW9_9NEIS</name>
<dbReference type="SUPFAM" id="SSF56436">
    <property type="entry name" value="C-type lectin-like"/>
    <property type="match status" value="2"/>
</dbReference>
<evidence type="ECO:0000256" key="4">
    <source>
        <dbReference type="ARBA" id="ARBA00023136"/>
    </source>
</evidence>
<organism evidence="9 10">
    <name type="scientific">Chitinimonas prasina</name>
    <dbReference type="NCBI Taxonomy" id="1434937"/>
    <lineage>
        <taxon>Bacteria</taxon>
        <taxon>Pseudomonadati</taxon>
        <taxon>Pseudomonadota</taxon>
        <taxon>Betaproteobacteria</taxon>
        <taxon>Neisseriales</taxon>
        <taxon>Chitinibacteraceae</taxon>
        <taxon>Chitinimonas</taxon>
    </lineage>
</organism>
<dbReference type="Pfam" id="PF26146">
    <property type="entry name" value="PI-PLC_X"/>
    <property type="match status" value="1"/>
</dbReference>
<dbReference type="PROSITE" id="PS51752">
    <property type="entry name" value="JACALIN_LECTIN"/>
    <property type="match status" value="1"/>
</dbReference>
<keyword evidence="4" id="KW-0472">Membrane</keyword>
<dbReference type="InterPro" id="IPR051008">
    <property type="entry name" value="Telomere_Capping_Maintenance"/>
</dbReference>
<accession>A0ABQ5YHW9</accession>
<evidence type="ECO:0000259" key="7">
    <source>
        <dbReference type="PROSITE" id="PS50041"/>
    </source>
</evidence>
<keyword evidence="2" id="KW-0812">Transmembrane</keyword>
<keyword evidence="5" id="KW-1015">Disulfide bond</keyword>
<evidence type="ECO:0000313" key="9">
    <source>
        <dbReference type="EMBL" id="GLR14600.1"/>
    </source>
</evidence>
<dbReference type="InterPro" id="IPR036404">
    <property type="entry name" value="Jacalin-like_lectin_dom_sf"/>
</dbReference>
<dbReference type="PROSITE" id="PS50041">
    <property type="entry name" value="C_TYPE_LECTIN_2"/>
    <property type="match status" value="2"/>
</dbReference>
<dbReference type="InterPro" id="IPR016186">
    <property type="entry name" value="C-type_lectin-like/link_sf"/>
</dbReference>
<feature type="signal peptide" evidence="6">
    <location>
        <begin position="1"/>
        <end position="23"/>
    </location>
</feature>
<dbReference type="InterPro" id="IPR016187">
    <property type="entry name" value="CTDL_fold"/>
</dbReference>
<dbReference type="PROSITE" id="PS50007">
    <property type="entry name" value="PIPLC_X_DOMAIN"/>
    <property type="match status" value="1"/>
</dbReference>
<dbReference type="Proteomes" id="UP001156706">
    <property type="component" value="Unassembled WGS sequence"/>
</dbReference>
<dbReference type="EMBL" id="BSOG01000005">
    <property type="protein sequence ID" value="GLR14600.1"/>
    <property type="molecule type" value="Genomic_DNA"/>
</dbReference>
<dbReference type="InterPro" id="IPR017946">
    <property type="entry name" value="PLC-like_Pdiesterase_TIM-brl"/>
</dbReference>
<evidence type="ECO:0000256" key="1">
    <source>
        <dbReference type="ARBA" id="ARBA00004370"/>
    </source>
</evidence>
<feature type="domain" description="C-type lectin" evidence="7">
    <location>
        <begin position="324"/>
        <end position="433"/>
    </location>
</feature>
<comment type="subcellular location">
    <subcellularLocation>
        <location evidence="1">Membrane</location>
    </subcellularLocation>
</comment>
<keyword evidence="10" id="KW-1185">Reference proteome</keyword>
<dbReference type="PROSITE" id="PS00615">
    <property type="entry name" value="C_TYPE_LECTIN_1"/>
    <property type="match status" value="2"/>
</dbReference>
<feature type="chain" id="PRO_5045198867" description="Phosphatidylinositol diacylglycerol-lyase" evidence="6">
    <location>
        <begin position="24"/>
        <end position="637"/>
    </location>
</feature>
<comment type="caution">
    <text evidence="9">The sequence shown here is derived from an EMBL/GenBank/DDBJ whole genome shotgun (WGS) entry which is preliminary data.</text>
</comment>
<gene>
    <name evidence="9" type="ORF">GCM10007907_33900</name>
</gene>
<evidence type="ECO:0008006" key="11">
    <source>
        <dbReference type="Google" id="ProtNLM"/>
    </source>
</evidence>
<proteinExistence type="predicted"/>
<dbReference type="Gene3D" id="3.20.20.190">
    <property type="entry name" value="Phosphatidylinositol (PI) phosphodiesterase"/>
    <property type="match status" value="1"/>
</dbReference>
<reference evidence="10" key="1">
    <citation type="journal article" date="2019" name="Int. J. Syst. Evol. Microbiol.">
        <title>The Global Catalogue of Microorganisms (GCM) 10K type strain sequencing project: providing services to taxonomists for standard genome sequencing and annotation.</title>
        <authorList>
            <consortium name="The Broad Institute Genomics Platform"/>
            <consortium name="The Broad Institute Genome Sequencing Center for Infectious Disease"/>
            <person name="Wu L."/>
            <person name="Ma J."/>
        </authorList>
    </citation>
    <scope>NUCLEOTIDE SEQUENCE [LARGE SCALE GENOMIC DNA]</scope>
    <source>
        <strain evidence="10">NBRC 110044</strain>
    </source>
</reference>
<feature type="domain" description="Jacalin-type lectin" evidence="8">
    <location>
        <begin position="506"/>
        <end position="637"/>
    </location>
</feature>
<dbReference type="InterPro" id="IPR018378">
    <property type="entry name" value="C-type_lectin_CS"/>
</dbReference>
<protein>
    <recommendedName>
        <fullName evidence="11">Phosphatidylinositol diacylglycerol-lyase</fullName>
    </recommendedName>
</protein>
<evidence type="ECO:0000313" key="10">
    <source>
        <dbReference type="Proteomes" id="UP001156706"/>
    </source>
</evidence>
<evidence type="ECO:0000256" key="3">
    <source>
        <dbReference type="ARBA" id="ARBA00022989"/>
    </source>
</evidence>
<evidence type="ECO:0000256" key="2">
    <source>
        <dbReference type="ARBA" id="ARBA00022692"/>
    </source>
</evidence>
<keyword evidence="6" id="KW-0732">Signal</keyword>
<dbReference type="SMART" id="SM00915">
    <property type="entry name" value="Jacalin"/>
    <property type="match status" value="1"/>
</dbReference>
<evidence type="ECO:0000259" key="8">
    <source>
        <dbReference type="PROSITE" id="PS51752"/>
    </source>
</evidence>
<dbReference type="InterPro" id="IPR001229">
    <property type="entry name" value="Jacalin-like_lectin_dom"/>
</dbReference>
<dbReference type="Pfam" id="PF01419">
    <property type="entry name" value="Jacalin"/>
    <property type="match status" value="1"/>
</dbReference>
<dbReference type="Gene3D" id="2.100.10.30">
    <property type="entry name" value="Jacalin-like lectin domain"/>
    <property type="match status" value="1"/>
</dbReference>
<dbReference type="PANTHER" id="PTHR35518">
    <property type="entry name" value="MAINTENANCE OF TELOMOERE CAPPING"/>
    <property type="match status" value="1"/>
</dbReference>
<dbReference type="SUPFAM" id="SSF51101">
    <property type="entry name" value="Mannose-binding lectins"/>
    <property type="match status" value="1"/>
</dbReference>
<dbReference type="RefSeq" id="WP_284197675.1">
    <property type="nucleotide sequence ID" value="NZ_BSOG01000005.1"/>
</dbReference>
<dbReference type="Pfam" id="PF00059">
    <property type="entry name" value="Lectin_C"/>
    <property type="match status" value="2"/>
</dbReference>
<keyword evidence="3" id="KW-1133">Transmembrane helix</keyword>
<dbReference type="InterPro" id="IPR001304">
    <property type="entry name" value="C-type_lectin-like"/>
</dbReference>
<dbReference type="SUPFAM" id="SSF51695">
    <property type="entry name" value="PLC-like phosphodiesterases"/>
    <property type="match status" value="1"/>
</dbReference>
<dbReference type="PANTHER" id="PTHR35518:SF2">
    <property type="entry name" value="MAINTENANCE OF TELOMERE CAPPING PROTEIN 6"/>
    <property type="match status" value="1"/>
</dbReference>
<feature type="domain" description="C-type lectin" evidence="7">
    <location>
        <begin position="275"/>
        <end position="323"/>
    </location>
</feature>
<dbReference type="SMART" id="SM00034">
    <property type="entry name" value="CLECT"/>
    <property type="match status" value="1"/>
</dbReference>
<evidence type="ECO:0000256" key="5">
    <source>
        <dbReference type="ARBA" id="ARBA00023157"/>
    </source>
</evidence>
<evidence type="ECO:0000256" key="6">
    <source>
        <dbReference type="SAM" id="SignalP"/>
    </source>
</evidence>
<dbReference type="Gene3D" id="3.10.100.10">
    <property type="entry name" value="Mannose-Binding Protein A, subunit A"/>
    <property type="match status" value="1"/>
</dbReference>
<sequence>MRNWKINAMALAAACLAPLAAQAGAVDDFQHSFEGKAWKQQRLLDLDTPLSENSMIGTHNSFNSSVDTTAYRYLDPQQSYSVYDQLRLGARYIELDVHWTTKMVNTTTYRDELLLCHGESNHAGCSMFDKYLSEDLQDIEKWLKSDEAKDQVLILYIEGYLNTHQDELRDMVKRYIGGYLYRPKSCMNIPDDLTKAQVLAAGKQVIVYDDQRRDCDDYGYDTFAFKGLGGIGRRAEDMTKASLAAGKRVYYSGSDIARYLAEGINTVNLDYLSPSDGRLRTAVWSWAEGEPNNAGNNEHCAISAASGRWNDYVCTASARYACRDDSKNWKITQAAGAWRHGPETCAREFGDGFKFGTPANATENKALKAAKGATEVWIGYSDLAKEGQWSRDLYLWDERQPDNMGGTEHCAASWGSGRLNDASCAENQAFACKNSAGEWFVTQATGPWTQGQEACQAMNSSYVFAYPGSWRDYQRLLAAKAAAGRGTAWVAYNDAREEGNWRSRGGLYASAVGGDGGASFDMEVHVPKQLNQIFIRTGRRLDQISVVYNNGDMVSYGGDGGSSKTLWLDIRAGERLTQATLCSEGKHVDYVKFTSSKGRSIEGGERKGSCQEVRVEDIAGFYGRSGKFVDRLGVIYK</sequence>